<gene>
    <name evidence="2" type="ORF">S06H3_29214</name>
</gene>
<dbReference type="AlphaFoldDB" id="X1MNZ2"/>
<feature type="compositionally biased region" description="Basic and acidic residues" evidence="1">
    <location>
        <begin position="97"/>
        <end position="108"/>
    </location>
</feature>
<name>X1MNZ2_9ZZZZ</name>
<evidence type="ECO:0000256" key="1">
    <source>
        <dbReference type="SAM" id="MobiDB-lite"/>
    </source>
</evidence>
<reference evidence="2" key="1">
    <citation type="journal article" date="2014" name="Front. Microbiol.">
        <title>High frequency of phylogenetically diverse reductive dehalogenase-homologous genes in deep subseafloor sedimentary metagenomes.</title>
        <authorList>
            <person name="Kawai M."/>
            <person name="Futagami T."/>
            <person name="Toyoda A."/>
            <person name="Takaki Y."/>
            <person name="Nishi S."/>
            <person name="Hori S."/>
            <person name="Arai W."/>
            <person name="Tsubouchi T."/>
            <person name="Morono Y."/>
            <person name="Uchiyama I."/>
            <person name="Ito T."/>
            <person name="Fujiyama A."/>
            <person name="Inagaki F."/>
            <person name="Takami H."/>
        </authorList>
    </citation>
    <scope>NUCLEOTIDE SEQUENCE</scope>
    <source>
        <strain evidence="2">Expedition CK06-06</strain>
    </source>
</reference>
<evidence type="ECO:0000313" key="2">
    <source>
        <dbReference type="EMBL" id="GAI19761.1"/>
    </source>
</evidence>
<comment type="caution">
    <text evidence="2">The sequence shown here is derived from an EMBL/GenBank/DDBJ whole genome shotgun (WGS) entry which is preliminary data.</text>
</comment>
<feature type="region of interest" description="Disordered" evidence="1">
    <location>
        <begin position="50"/>
        <end position="108"/>
    </location>
</feature>
<sequence length="108" mass="12246">GDIEKFLLSLGDATGLSANISPWSDVELLGLQQLMTTQDTERIKRWAHERGLLKGENEEPMGAHDHPEPVNEAYATHLREHAEPHNKFKGAPPVPWDDLKKGDWDEKR</sequence>
<protein>
    <submittedName>
        <fullName evidence="2">Uncharacterized protein</fullName>
    </submittedName>
</protein>
<organism evidence="2">
    <name type="scientific">marine sediment metagenome</name>
    <dbReference type="NCBI Taxonomy" id="412755"/>
    <lineage>
        <taxon>unclassified sequences</taxon>
        <taxon>metagenomes</taxon>
        <taxon>ecological metagenomes</taxon>
    </lineage>
</organism>
<feature type="non-terminal residue" evidence="2">
    <location>
        <position position="1"/>
    </location>
</feature>
<proteinExistence type="predicted"/>
<accession>X1MNZ2</accession>
<feature type="compositionally biased region" description="Basic and acidic residues" evidence="1">
    <location>
        <begin position="77"/>
        <end position="86"/>
    </location>
</feature>
<feature type="compositionally biased region" description="Basic and acidic residues" evidence="1">
    <location>
        <begin position="50"/>
        <end position="69"/>
    </location>
</feature>
<dbReference type="EMBL" id="BARV01017105">
    <property type="protein sequence ID" value="GAI19761.1"/>
    <property type="molecule type" value="Genomic_DNA"/>
</dbReference>